<evidence type="ECO:0000313" key="3">
    <source>
        <dbReference type="Proteomes" id="UP000520767"/>
    </source>
</evidence>
<dbReference type="InterPro" id="IPR043917">
    <property type="entry name" value="DUF5753"/>
</dbReference>
<gene>
    <name evidence="2" type="ORF">FHR82_006829</name>
</gene>
<dbReference type="InterPro" id="IPR010982">
    <property type="entry name" value="Lambda_DNA-bd_dom_sf"/>
</dbReference>
<sequence length="282" mass="32685">MAHDATKRRLQLGIELEKAREGANMTQQRVAAALGCTQSKINKIEIDTVVVSVQDLNDLLRLYAPSKAQEERIRLLAAQSMAGPSAGAAANREYLKLLALEREAVEVLAFYSERIPNLLQSEMYMLEQYQLTDQLYDVNSITESRLEREELFTIPRPPRYRVVFSVSSFYRMPGGRTARLAVDQIEHLLRMMDTYRKRLFVHVLPWEANLPYIPHDLTVLRFDDPTNDQLYHEYGEGEGRIYTGRKQVSAHIKYWEKAYAQALSVDDTRKFLRDLIEEARSW</sequence>
<protein>
    <submittedName>
        <fullName evidence="2">Transcriptional regulator with XRE-family HTH domain</fullName>
    </submittedName>
</protein>
<dbReference type="Gene3D" id="1.10.260.40">
    <property type="entry name" value="lambda repressor-like DNA-binding domains"/>
    <property type="match status" value="1"/>
</dbReference>
<comment type="caution">
    <text evidence="2">The sequence shown here is derived from an EMBL/GenBank/DDBJ whole genome shotgun (WGS) entry which is preliminary data.</text>
</comment>
<dbReference type="PROSITE" id="PS50943">
    <property type="entry name" value="HTH_CROC1"/>
    <property type="match status" value="1"/>
</dbReference>
<feature type="domain" description="HTH cro/C1-type" evidence="1">
    <location>
        <begin position="16"/>
        <end position="63"/>
    </location>
</feature>
<reference evidence="2 3" key="1">
    <citation type="submission" date="2020-08" db="EMBL/GenBank/DDBJ databases">
        <title>Genomic Encyclopedia of Type Strains, Phase III (KMG-III): the genomes of soil and plant-associated and newly described type strains.</title>
        <authorList>
            <person name="Whitman W."/>
        </authorList>
    </citation>
    <scope>NUCLEOTIDE SEQUENCE [LARGE SCALE GENOMIC DNA]</scope>
    <source>
        <strain evidence="2 3">CECT 8960</strain>
    </source>
</reference>
<name>A0A7W7QCF6_9PSEU</name>
<evidence type="ECO:0000313" key="2">
    <source>
        <dbReference type="EMBL" id="MBB4910571.1"/>
    </source>
</evidence>
<proteinExistence type="predicted"/>
<accession>A0A7W7QCF6</accession>
<dbReference type="InterPro" id="IPR001387">
    <property type="entry name" value="Cro/C1-type_HTH"/>
</dbReference>
<keyword evidence="3" id="KW-1185">Reference proteome</keyword>
<dbReference type="AlphaFoldDB" id="A0A7W7QCF6"/>
<dbReference type="GO" id="GO:0003677">
    <property type="term" value="F:DNA binding"/>
    <property type="evidence" value="ECO:0007669"/>
    <property type="project" value="InterPro"/>
</dbReference>
<dbReference type="EMBL" id="JACHJQ010000007">
    <property type="protein sequence ID" value="MBB4910571.1"/>
    <property type="molecule type" value="Genomic_DNA"/>
</dbReference>
<dbReference type="RefSeq" id="WP_184814600.1">
    <property type="nucleotide sequence ID" value="NZ_JACHJQ010000007.1"/>
</dbReference>
<dbReference type="SMART" id="SM00530">
    <property type="entry name" value="HTH_XRE"/>
    <property type="match status" value="1"/>
</dbReference>
<dbReference type="Pfam" id="PF13560">
    <property type="entry name" value="HTH_31"/>
    <property type="match status" value="1"/>
</dbReference>
<organism evidence="2 3">
    <name type="scientific">Actinophytocola algeriensis</name>
    <dbReference type="NCBI Taxonomy" id="1768010"/>
    <lineage>
        <taxon>Bacteria</taxon>
        <taxon>Bacillati</taxon>
        <taxon>Actinomycetota</taxon>
        <taxon>Actinomycetes</taxon>
        <taxon>Pseudonocardiales</taxon>
        <taxon>Pseudonocardiaceae</taxon>
    </lineage>
</organism>
<dbReference type="SUPFAM" id="SSF47413">
    <property type="entry name" value="lambda repressor-like DNA-binding domains"/>
    <property type="match status" value="1"/>
</dbReference>
<evidence type="ECO:0000259" key="1">
    <source>
        <dbReference type="PROSITE" id="PS50943"/>
    </source>
</evidence>
<dbReference type="CDD" id="cd00093">
    <property type="entry name" value="HTH_XRE"/>
    <property type="match status" value="1"/>
</dbReference>
<dbReference type="Pfam" id="PF19054">
    <property type="entry name" value="DUF5753"/>
    <property type="match status" value="1"/>
</dbReference>
<dbReference type="Proteomes" id="UP000520767">
    <property type="component" value="Unassembled WGS sequence"/>
</dbReference>